<dbReference type="EMBL" id="QNRE01000002">
    <property type="protein sequence ID" value="RBO93831.1"/>
    <property type="molecule type" value="Genomic_DNA"/>
</dbReference>
<gene>
    <name evidence="3" type="ORF">DFR74_102250</name>
</gene>
<dbReference type="SUPFAM" id="SSF140453">
    <property type="entry name" value="EsxAB dimer-like"/>
    <property type="match status" value="1"/>
</dbReference>
<dbReference type="OrthoDB" id="5069709at2"/>
<feature type="transmembrane region" description="Helical" evidence="1">
    <location>
        <begin position="231"/>
        <end position="254"/>
    </location>
</feature>
<evidence type="ECO:0000259" key="2">
    <source>
        <dbReference type="Pfam" id="PF25547"/>
    </source>
</evidence>
<keyword evidence="1" id="KW-0812">Transmembrane</keyword>
<dbReference type="InterPro" id="IPR057746">
    <property type="entry name" value="CpnT-like_N"/>
</dbReference>
<dbReference type="Proteomes" id="UP000252586">
    <property type="component" value="Unassembled WGS sequence"/>
</dbReference>
<keyword evidence="1" id="KW-0472">Membrane</keyword>
<keyword evidence="4" id="KW-1185">Reference proteome</keyword>
<dbReference type="RefSeq" id="WP_067502228.1">
    <property type="nucleotide sequence ID" value="NZ_QNRE01000002.1"/>
</dbReference>
<comment type="caution">
    <text evidence="3">The sequence shown here is derived from an EMBL/GenBank/DDBJ whole genome shotgun (WGS) entry which is preliminary data.</text>
</comment>
<feature type="transmembrane region" description="Helical" evidence="1">
    <location>
        <begin position="201"/>
        <end position="219"/>
    </location>
</feature>
<organism evidence="3 4">
    <name type="scientific">Nocardia puris</name>
    <dbReference type="NCBI Taxonomy" id="208602"/>
    <lineage>
        <taxon>Bacteria</taxon>
        <taxon>Bacillati</taxon>
        <taxon>Actinomycetota</taxon>
        <taxon>Actinomycetes</taxon>
        <taxon>Mycobacteriales</taxon>
        <taxon>Nocardiaceae</taxon>
        <taxon>Nocardia</taxon>
    </lineage>
</organism>
<dbReference type="InterPro" id="IPR036689">
    <property type="entry name" value="ESAT-6-like_sf"/>
</dbReference>
<protein>
    <recommendedName>
        <fullName evidence="2">Outer membrane channel protein CpnT-like N-terminal domain-containing protein</fullName>
    </recommendedName>
</protein>
<dbReference type="Gene3D" id="1.20.1260.20">
    <property type="entry name" value="PPE superfamily"/>
    <property type="match status" value="1"/>
</dbReference>
<evidence type="ECO:0000313" key="3">
    <source>
        <dbReference type="EMBL" id="RBO93831.1"/>
    </source>
</evidence>
<dbReference type="InterPro" id="IPR038332">
    <property type="entry name" value="PPE_sf"/>
</dbReference>
<name>A0A366DUQ7_9NOCA</name>
<dbReference type="AlphaFoldDB" id="A0A366DUQ7"/>
<sequence>MSEQTPVGRFLNEAPISVPNLLFDDAERPDNELLEESTDFREEYYQERAFLHSNLGKPTGAQGEDDANAGILSGTVLGDSFEAFHLFTSGEQLDGVFKAFSVASSAVSLAESIAGGKYLDPFNFLGGQLMGWMLEHVEPMRKALDSLAGNPGMVEAYSKSWENIAERLKEVASAWDAEVASGTAGWTGETALAYRTRAGEYMNSIGGLAALAAVLGTLNEKMGKLVEAVRGAIVDILSALAGLLVEVTIIILATVGTGSFAAAARATFGISAASLQVSNLLRKLFSAIFDLKSLASAATQAIAAIVQIEQVSATA</sequence>
<evidence type="ECO:0000313" key="4">
    <source>
        <dbReference type="Proteomes" id="UP000252586"/>
    </source>
</evidence>
<reference evidence="3 4" key="1">
    <citation type="submission" date="2018-06" db="EMBL/GenBank/DDBJ databases">
        <title>Genomic Encyclopedia of Type Strains, Phase IV (KMG-IV): sequencing the most valuable type-strain genomes for metagenomic binning, comparative biology and taxonomic classification.</title>
        <authorList>
            <person name="Goeker M."/>
        </authorList>
    </citation>
    <scope>NUCLEOTIDE SEQUENCE [LARGE SCALE GENOMIC DNA]</scope>
    <source>
        <strain evidence="3 4">DSM 44599</strain>
    </source>
</reference>
<proteinExistence type="predicted"/>
<evidence type="ECO:0000256" key="1">
    <source>
        <dbReference type="SAM" id="Phobius"/>
    </source>
</evidence>
<keyword evidence="1" id="KW-1133">Transmembrane helix</keyword>
<dbReference type="Pfam" id="PF25547">
    <property type="entry name" value="WXG100_2"/>
    <property type="match status" value="1"/>
</dbReference>
<accession>A0A366DUQ7</accession>
<feature type="domain" description="Outer membrane channel protein CpnT-like N-terminal" evidence="2">
    <location>
        <begin position="149"/>
        <end position="265"/>
    </location>
</feature>
<dbReference type="STRING" id="1210090.GCA_001613185_00374"/>